<dbReference type="Proteomes" id="UP000033995">
    <property type="component" value="Unassembled WGS sequence"/>
</dbReference>
<organism evidence="1 2">
    <name type="scientific">Candidatus Woesebacteria bacterium GW2011_GWA2_33_28</name>
    <dbReference type="NCBI Taxonomy" id="1618561"/>
    <lineage>
        <taxon>Bacteria</taxon>
        <taxon>Candidatus Woeseibacteriota</taxon>
    </lineage>
</organism>
<name>A0A0F9ZUT4_9BACT</name>
<comment type="caution">
    <text evidence="1">The sequence shown here is derived from an EMBL/GenBank/DDBJ whole genome shotgun (WGS) entry which is preliminary data.</text>
</comment>
<evidence type="ECO:0000313" key="1">
    <source>
        <dbReference type="EMBL" id="KKP48098.1"/>
    </source>
</evidence>
<accession>A0A0F9ZUT4</accession>
<dbReference type="EMBL" id="LBOZ01000002">
    <property type="protein sequence ID" value="KKP48098.1"/>
    <property type="molecule type" value="Genomic_DNA"/>
</dbReference>
<protein>
    <recommendedName>
        <fullName evidence="3">Phage-Barnase-EndoU-ColicinE5/D-RelE like nuclease 3 domain-containing protein</fullName>
    </recommendedName>
</protein>
<evidence type="ECO:0000313" key="2">
    <source>
        <dbReference type="Proteomes" id="UP000033995"/>
    </source>
</evidence>
<dbReference type="AlphaFoldDB" id="A0A0F9ZUT4"/>
<reference evidence="1 2" key="1">
    <citation type="journal article" date="2015" name="Nature">
        <title>rRNA introns, odd ribosomes, and small enigmatic genomes across a large radiation of phyla.</title>
        <authorList>
            <person name="Brown C.T."/>
            <person name="Hug L.A."/>
            <person name="Thomas B.C."/>
            <person name="Sharon I."/>
            <person name="Castelle C.J."/>
            <person name="Singh A."/>
            <person name="Wilkins M.J."/>
            <person name="Williams K.H."/>
            <person name="Banfield J.F."/>
        </authorList>
    </citation>
    <scope>NUCLEOTIDE SEQUENCE [LARGE SCALE GENOMIC DNA]</scope>
</reference>
<evidence type="ECO:0008006" key="3">
    <source>
        <dbReference type="Google" id="ProtNLM"/>
    </source>
</evidence>
<sequence length="137" mass="16176">MHLLKGAAKDFFKKNKYVYSPTFRKEKIFLNSKGINHLFYKGSRSGRNLKEVQTRIKLLPRAITLLKLMPIAQEEDFYIQDKVKYKFWAFEGVVKGKKIKVIVRQIGNGNKHFWSVIPSWRKNRFGIVNSRKKLSKT</sequence>
<gene>
    <name evidence="1" type="ORF">UR38_C0002G0201</name>
</gene>
<proteinExistence type="predicted"/>